<dbReference type="HAMAP" id="MF_01074">
    <property type="entry name" value="LarC"/>
    <property type="match status" value="1"/>
</dbReference>
<dbReference type="NCBIfam" id="TIGR00299">
    <property type="entry name" value="nickel pincer cofactor biosynthesis protein LarC"/>
    <property type="match status" value="1"/>
</dbReference>
<name>A0A8T7LSI0_9CHLR</name>
<organism evidence="3 5">
    <name type="scientific">Candidatus Chlorohelix allophototropha</name>
    <dbReference type="NCBI Taxonomy" id="3003348"/>
    <lineage>
        <taxon>Bacteria</taxon>
        <taxon>Bacillati</taxon>
        <taxon>Chloroflexota</taxon>
        <taxon>Chloroflexia</taxon>
        <taxon>Candidatus Chloroheliales</taxon>
        <taxon>Candidatus Chloroheliaceae</taxon>
        <taxon>Candidatus Chlorohelix</taxon>
    </lineage>
</organism>
<dbReference type="GO" id="GO:0016151">
    <property type="term" value="F:nickel cation binding"/>
    <property type="evidence" value="ECO:0007669"/>
    <property type="project" value="UniProtKB-UniRule"/>
</dbReference>
<dbReference type="PANTHER" id="PTHR36566">
    <property type="entry name" value="NICKEL INSERTION PROTEIN-RELATED"/>
    <property type="match status" value="1"/>
</dbReference>
<reference evidence="3 5" key="1">
    <citation type="submission" date="2020-06" db="EMBL/GenBank/DDBJ databases">
        <title>Anoxygenic phototrophic Chloroflexota member uses a Type I reaction center.</title>
        <authorList>
            <person name="Tsuji J.M."/>
            <person name="Shaw N.A."/>
            <person name="Nagashima S."/>
            <person name="Venkiteswaran J."/>
            <person name="Schiff S.L."/>
            <person name="Hanada S."/>
            <person name="Tank M."/>
            <person name="Neufeld J.D."/>
        </authorList>
    </citation>
    <scope>NUCLEOTIDE SEQUENCE [LARGE SCALE GENOMIC DNA]</scope>
    <source>
        <strain evidence="3">L227-S17</strain>
    </source>
</reference>
<proteinExistence type="inferred from homology"/>
<comment type="similarity">
    <text evidence="2">Belongs to the LarC family.</text>
</comment>
<dbReference type="Gene3D" id="3.10.20.300">
    <property type="entry name" value="mk0293 like domain"/>
    <property type="match status" value="1"/>
</dbReference>
<keyword evidence="1 2" id="KW-0533">Nickel</keyword>
<evidence type="ECO:0000256" key="1">
    <source>
        <dbReference type="ARBA" id="ARBA00022596"/>
    </source>
</evidence>
<dbReference type="Proteomes" id="UP000521676">
    <property type="component" value="Unassembled WGS sequence"/>
</dbReference>
<sequence>MGKLIYFDAFSGVSGDMTLGALLHAGMPLDYLKAELAKLGVANYHLEMNRVEQHGISGIKLDVILEQPELETQRHLREILAIIENSALIDRVKDRASRIFRALAEAEAQVHGVPLEQVHFHEVGAVDAIVDIVGTCLGFEYFEIEHFYCSALPLGSGFVNTAHGILPVPAPATLQLLANAGAILSPQVTLSNGSQYPARSEMVTPTGAAIVTTLCRFTQPAMQLEKIGYGFGSREFDWLNALRLWLGEPLPETETHKTIQLTQESLTSDPFEHDEICGLETNLDDMSAEGLGYLMDKLLAEGALDVYFSPIQMKKNRPGVMLGVLANTSDEARIAELILKETSAFGVRVSQYRRYKAGRNFREVEVAGSKVRLKLKFLNGIAVEAVPEYEDVAAIARRTKRPFREIYEAAKNTAEIKNPPPA</sequence>
<reference evidence="4" key="2">
    <citation type="journal article" date="2024" name="Nature">
        <title>Anoxygenic phototroph of the Chloroflexota uses a type I reaction centre.</title>
        <authorList>
            <person name="Tsuji J.M."/>
            <person name="Shaw N.A."/>
            <person name="Nagashima S."/>
            <person name="Venkiteswaran J.J."/>
            <person name="Schiff S.L."/>
            <person name="Watanabe T."/>
            <person name="Fukui M."/>
            <person name="Hanada S."/>
            <person name="Tank M."/>
            <person name="Neufeld J.D."/>
        </authorList>
    </citation>
    <scope>NUCLEOTIDE SEQUENCE</scope>
    <source>
        <strain evidence="4">L227-S17</strain>
    </source>
</reference>
<dbReference type="Proteomes" id="UP001431572">
    <property type="component" value="Chromosome 1"/>
</dbReference>
<dbReference type="RefSeq" id="WP_341468752.1">
    <property type="nucleotide sequence ID" value="NZ_CP128399.1"/>
</dbReference>
<accession>A0A8T7LSI0</accession>
<dbReference type="EMBL" id="JACATZ010000001">
    <property type="protein sequence ID" value="NWJ44978.1"/>
    <property type="molecule type" value="Genomic_DNA"/>
</dbReference>
<dbReference type="Pfam" id="PF01969">
    <property type="entry name" value="Ni_insertion"/>
    <property type="match status" value="1"/>
</dbReference>
<evidence type="ECO:0000313" key="5">
    <source>
        <dbReference type="Proteomes" id="UP000521676"/>
    </source>
</evidence>
<dbReference type="AlphaFoldDB" id="A0A8T7LSI0"/>
<evidence type="ECO:0000256" key="2">
    <source>
        <dbReference type="HAMAP-Rule" id="MF_01074"/>
    </source>
</evidence>
<evidence type="ECO:0000313" key="6">
    <source>
        <dbReference type="Proteomes" id="UP001431572"/>
    </source>
</evidence>
<protein>
    <recommendedName>
        <fullName evidence="2">Putative nickel insertion protein</fullName>
    </recommendedName>
</protein>
<keyword evidence="6" id="KW-1185">Reference proteome</keyword>
<dbReference type="PANTHER" id="PTHR36566:SF1">
    <property type="entry name" value="PYRIDINIUM-3,5-BISTHIOCARBOXYLIC ACID MONONUCLEOTIDE NICKEL INSERTION PROTEIN"/>
    <property type="match status" value="1"/>
</dbReference>
<keyword evidence="2" id="KW-0456">Lyase</keyword>
<dbReference type="InterPro" id="IPR002822">
    <property type="entry name" value="Ni_insertion"/>
</dbReference>
<gene>
    <name evidence="3" type="primary">larC</name>
    <name evidence="3" type="ORF">HXX08_03780</name>
    <name evidence="4" type="ORF">OZ401_000104</name>
</gene>
<evidence type="ECO:0000313" key="4">
    <source>
        <dbReference type="EMBL" id="WJW66859.1"/>
    </source>
</evidence>
<dbReference type="GO" id="GO:0016829">
    <property type="term" value="F:lyase activity"/>
    <property type="evidence" value="ECO:0007669"/>
    <property type="project" value="UniProtKB-UniRule"/>
</dbReference>
<dbReference type="EMBL" id="CP128399">
    <property type="protein sequence ID" value="WJW66859.1"/>
    <property type="molecule type" value="Genomic_DNA"/>
</dbReference>
<dbReference type="Gene3D" id="3.30.70.1380">
    <property type="entry name" value="Transcriptional regulatory protein pf0864 domain like"/>
    <property type="match status" value="1"/>
</dbReference>
<evidence type="ECO:0000313" key="3">
    <source>
        <dbReference type="EMBL" id="NWJ44978.1"/>
    </source>
</evidence>